<dbReference type="Proteomes" id="UP000278807">
    <property type="component" value="Unassembled WGS sequence"/>
</dbReference>
<evidence type="ECO:0000313" key="1">
    <source>
        <dbReference type="EMBL" id="VDO01936.1"/>
    </source>
</evidence>
<dbReference type="EMBL" id="UZAE01015101">
    <property type="protein sequence ID" value="VDO15215.1"/>
    <property type="molecule type" value="Genomic_DNA"/>
</dbReference>
<dbReference type="STRING" id="102285.A0A0R3TG89"/>
<dbReference type="EMBL" id="UZAE01005997">
    <property type="protein sequence ID" value="VDO01936.1"/>
    <property type="molecule type" value="Genomic_DNA"/>
</dbReference>
<sequence length="125" mass="13316">MRSFPIHKTNSNGAENHKDLDILRAIKMRGIGLSGPCKTPDFVPASVYVKSHKSSHDITSGDDTTVAESFVDFSPSPVPVSAPSSPLRKLNGGPQHIDLDVKLVRGPKGFGLRLLGGAEEGTQVK</sequence>
<protein>
    <submittedName>
        <fullName evidence="4 5">PDZ domain-containing protein</fullName>
    </submittedName>
</protein>
<accession>A0A0R3TG89</accession>
<gene>
    <name evidence="2" type="ORF">HNAJ_LOCUS13197</name>
    <name evidence="1" type="ORF">HNAJ_LOCUS6076</name>
</gene>
<name>A0A0R3TG89_RODNA</name>
<dbReference type="AlphaFoldDB" id="A0A0R3TG89"/>
<evidence type="ECO:0000313" key="4">
    <source>
        <dbReference type="WBParaSite" id="HNAJ_0000608001-mRNA-1"/>
    </source>
</evidence>
<reference evidence="1 3" key="2">
    <citation type="submission" date="2018-11" db="EMBL/GenBank/DDBJ databases">
        <authorList>
            <consortium name="Pathogen Informatics"/>
        </authorList>
    </citation>
    <scope>NUCLEOTIDE SEQUENCE [LARGE SCALE GENOMIC DNA]</scope>
</reference>
<evidence type="ECO:0000313" key="3">
    <source>
        <dbReference type="Proteomes" id="UP000278807"/>
    </source>
</evidence>
<dbReference type="WBParaSite" id="HNAJ_0001322301-mRNA-1">
    <property type="protein sequence ID" value="HNAJ_0001322301-mRNA-1"/>
    <property type="gene ID" value="HNAJ_0001322301"/>
</dbReference>
<evidence type="ECO:0000313" key="2">
    <source>
        <dbReference type="EMBL" id="VDO15215.1"/>
    </source>
</evidence>
<dbReference type="OrthoDB" id="6022711at2759"/>
<dbReference type="WBParaSite" id="HNAJ_0000608001-mRNA-1">
    <property type="protein sequence ID" value="HNAJ_0000608001-mRNA-1"/>
    <property type="gene ID" value="HNAJ_0000608001"/>
</dbReference>
<organism evidence="4">
    <name type="scientific">Rodentolepis nana</name>
    <name type="common">Dwarf tapeworm</name>
    <name type="synonym">Hymenolepis nana</name>
    <dbReference type="NCBI Taxonomy" id="102285"/>
    <lineage>
        <taxon>Eukaryota</taxon>
        <taxon>Metazoa</taxon>
        <taxon>Spiralia</taxon>
        <taxon>Lophotrochozoa</taxon>
        <taxon>Platyhelminthes</taxon>
        <taxon>Cestoda</taxon>
        <taxon>Eucestoda</taxon>
        <taxon>Cyclophyllidea</taxon>
        <taxon>Hymenolepididae</taxon>
        <taxon>Rodentolepis</taxon>
    </lineage>
</organism>
<reference evidence="4 5" key="1">
    <citation type="submission" date="2017-02" db="UniProtKB">
        <authorList>
            <consortium name="WormBaseParasite"/>
        </authorList>
    </citation>
    <scope>IDENTIFICATION</scope>
</reference>
<proteinExistence type="predicted"/>
<keyword evidence="3" id="KW-1185">Reference proteome</keyword>
<evidence type="ECO:0000313" key="5">
    <source>
        <dbReference type="WBParaSite" id="HNAJ_0001322301-mRNA-1"/>
    </source>
</evidence>